<dbReference type="Proteomes" id="UP000556026">
    <property type="component" value="Unassembled WGS sequence"/>
</dbReference>
<dbReference type="AlphaFoldDB" id="A0A6V8MIK8"/>
<proteinExistence type="predicted"/>
<evidence type="ECO:0000313" key="1">
    <source>
        <dbReference type="EMBL" id="GFO59774.1"/>
    </source>
</evidence>
<organism evidence="1 2">
    <name type="scientific">Geomonas silvestris</name>
    <dbReference type="NCBI Taxonomy" id="2740184"/>
    <lineage>
        <taxon>Bacteria</taxon>
        <taxon>Pseudomonadati</taxon>
        <taxon>Thermodesulfobacteriota</taxon>
        <taxon>Desulfuromonadia</taxon>
        <taxon>Geobacterales</taxon>
        <taxon>Geobacteraceae</taxon>
        <taxon>Geomonas</taxon>
    </lineage>
</organism>
<dbReference type="RefSeq" id="WP_183354597.1">
    <property type="nucleotide sequence ID" value="NZ_BLXX01000005.1"/>
</dbReference>
<protein>
    <submittedName>
        <fullName evidence="1">Uncharacterized protein</fullName>
    </submittedName>
</protein>
<sequence length="56" mass="6530">MLLFVQQNKVHHYPVEKNCSAVYQNEQLRDTVPHGAKPCPYCMNVWPESKDKRVTA</sequence>
<name>A0A6V8MIK8_9BACT</name>
<dbReference type="EMBL" id="BLXX01000005">
    <property type="protein sequence ID" value="GFO59774.1"/>
    <property type="molecule type" value="Genomic_DNA"/>
</dbReference>
<keyword evidence="2" id="KW-1185">Reference proteome</keyword>
<reference evidence="2" key="1">
    <citation type="submission" date="2020-06" db="EMBL/GenBank/DDBJ databases">
        <title>Draft genomic sequence of Geomonas sp. Red330.</title>
        <authorList>
            <person name="Itoh H."/>
            <person name="Zhenxing X."/>
            <person name="Ushijima N."/>
            <person name="Masuda Y."/>
            <person name="Shiratori Y."/>
            <person name="Senoo K."/>
        </authorList>
    </citation>
    <scope>NUCLEOTIDE SEQUENCE [LARGE SCALE GENOMIC DNA]</scope>
    <source>
        <strain evidence="2">Red330</strain>
    </source>
</reference>
<accession>A0A6V8MIK8</accession>
<evidence type="ECO:0000313" key="2">
    <source>
        <dbReference type="Proteomes" id="UP000556026"/>
    </source>
</evidence>
<comment type="caution">
    <text evidence="1">The sequence shown here is derived from an EMBL/GenBank/DDBJ whole genome shotgun (WGS) entry which is preliminary data.</text>
</comment>
<gene>
    <name evidence="1" type="ORF">GMST_20990</name>
</gene>